<dbReference type="Pfam" id="PF00168">
    <property type="entry name" value="C2"/>
    <property type="match status" value="1"/>
</dbReference>
<sequence length="827" mass="93080">MAAPARSHHHRRSDSPGREFSVSVETYIPPGATLRAKPQQQRKKSESRDWNASITANSDDPRKLREKASWLGGPRGITTTGQWRAAKCRLTEDGAQCQLNIYVDESILFQSTFVHLLHHTDIRLADSSLFLRKDIIVISPALTRSGSTQQDPIYLRFFANDLCNAWLVLLRSYSIPEVYGQYLFPQDGGAYRMWRQVDLTVMQGRNLGSTKLFNSANASNKGTLDPTSEGDAQDIDVSCDILVNDMLCGRTTVKKGVTCPDWHENFLLPDLPPFETLHIIVWREKRLFRPAAVGSVRLTLSNFKRGEMVEGWFPVLTSGPIAGDMQVGDLKLRIRVDEEIILPHSCYSGLLKTFNSRNFLDWMADCESKLKLRPLPSSSSHSTLFRGNTTLTKVMELCMAWYGKTFLDASIGAPLRRLCTEKIAIEVDPVRSGRGPKEIERNVELLIYWCQEFWNQIYSVRDECPKEMRKLFETIRKLVDQRYRTNSTQSEQNRELPWQSVSAFCFLRFIVPAILHPHLFGLYSGLPPAPVQRSLTLIAKVVQSLANLNATVQKEEFMRGVRNFLSDSRPAMIDYLLVVSAAPDEAFGPSMPGPERHAKLNIMQCLRTRGAQMNVLQREAIPILPHLLDIPRHLAIISSSVIRHSRDFRSTNHSADSGSVPMEEFCTRCLQVEEVALQRVSQLVSRVSAEHRGPMRTHVASPSASTVLSTSSSADSPPPSVRSRNRPRKAPRPSTAPSSSDTDSRTRRLFYEYTSPTGAARRKSPPSDNPGPTETEDTYHRPAHVRATSSDSIPSKLEYDASGSPSRNDYPDETKPRRGLLRGILRL</sequence>
<dbReference type="InterPro" id="IPR000008">
    <property type="entry name" value="C2_dom"/>
</dbReference>
<feature type="compositionally biased region" description="Low complexity" evidence="2">
    <location>
        <begin position="732"/>
        <end position="741"/>
    </location>
</feature>
<protein>
    <submittedName>
        <fullName evidence="5">Uncharacterized protein</fullName>
    </submittedName>
</protein>
<dbReference type="STRING" id="97359.A0A550CNG9"/>
<accession>A0A550CNG9</accession>
<feature type="domain" description="Ras-GAP" evidence="4">
    <location>
        <begin position="350"/>
        <end position="547"/>
    </location>
</feature>
<dbReference type="OrthoDB" id="775356at2759"/>
<dbReference type="InterPro" id="IPR001936">
    <property type="entry name" value="RasGAP_dom"/>
</dbReference>
<evidence type="ECO:0000256" key="2">
    <source>
        <dbReference type="SAM" id="MobiDB-lite"/>
    </source>
</evidence>
<evidence type="ECO:0000259" key="3">
    <source>
        <dbReference type="PROSITE" id="PS50004"/>
    </source>
</evidence>
<comment type="caution">
    <text evidence="5">The sequence shown here is derived from an EMBL/GenBank/DDBJ whole genome shotgun (WGS) entry which is preliminary data.</text>
</comment>
<organism evidence="5 6">
    <name type="scientific">Schizophyllum amplum</name>
    <dbReference type="NCBI Taxonomy" id="97359"/>
    <lineage>
        <taxon>Eukaryota</taxon>
        <taxon>Fungi</taxon>
        <taxon>Dikarya</taxon>
        <taxon>Basidiomycota</taxon>
        <taxon>Agaricomycotina</taxon>
        <taxon>Agaricomycetes</taxon>
        <taxon>Agaricomycetidae</taxon>
        <taxon>Agaricales</taxon>
        <taxon>Schizophyllaceae</taxon>
        <taxon>Schizophyllum</taxon>
    </lineage>
</organism>
<feature type="compositionally biased region" description="Low complexity" evidence="2">
    <location>
        <begin position="701"/>
        <end position="715"/>
    </location>
</feature>
<dbReference type="Proteomes" id="UP000320762">
    <property type="component" value="Unassembled WGS sequence"/>
</dbReference>
<keyword evidence="6" id="KW-1185">Reference proteome</keyword>
<evidence type="ECO:0000313" key="5">
    <source>
        <dbReference type="EMBL" id="TRM66317.1"/>
    </source>
</evidence>
<dbReference type="SMART" id="SM00323">
    <property type="entry name" value="RasGAP"/>
    <property type="match status" value="1"/>
</dbReference>
<dbReference type="InterPro" id="IPR039360">
    <property type="entry name" value="Ras_GTPase"/>
</dbReference>
<reference evidence="5 6" key="1">
    <citation type="journal article" date="2019" name="New Phytol.">
        <title>Comparative genomics reveals unique wood-decay strategies and fruiting body development in the Schizophyllaceae.</title>
        <authorList>
            <person name="Almasi E."/>
            <person name="Sahu N."/>
            <person name="Krizsan K."/>
            <person name="Balint B."/>
            <person name="Kovacs G.M."/>
            <person name="Kiss B."/>
            <person name="Cseklye J."/>
            <person name="Drula E."/>
            <person name="Henrissat B."/>
            <person name="Nagy I."/>
            <person name="Chovatia M."/>
            <person name="Adam C."/>
            <person name="LaButti K."/>
            <person name="Lipzen A."/>
            <person name="Riley R."/>
            <person name="Grigoriev I.V."/>
            <person name="Nagy L.G."/>
        </authorList>
    </citation>
    <scope>NUCLEOTIDE SEQUENCE [LARGE SCALE GENOMIC DNA]</scope>
    <source>
        <strain evidence="5 6">NL-1724</strain>
    </source>
</reference>
<proteinExistence type="predicted"/>
<keyword evidence="1" id="KW-0343">GTPase activation</keyword>
<dbReference type="PROSITE" id="PS50004">
    <property type="entry name" value="C2"/>
    <property type="match status" value="1"/>
</dbReference>
<dbReference type="PANTHER" id="PTHR10194:SF60">
    <property type="entry name" value="RAS GTPASE-ACTIVATING PROTEIN RASKOL"/>
    <property type="match status" value="1"/>
</dbReference>
<evidence type="ECO:0000313" key="6">
    <source>
        <dbReference type="Proteomes" id="UP000320762"/>
    </source>
</evidence>
<evidence type="ECO:0000256" key="1">
    <source>
        <dbReference type="ARBA" id="ARBA00022468"/>
    </source>
</evidence>
<gene>
    <name evidence="5" type="ORF">BD626DRAFT_566932</name>
</gene>
<dbReference type="InterPro" id="IPR035892">
    <property type="entry name" value="C2_domain_sf"/>
</dbReference>
<evidence type="ECO:0000259" key="4">
    <source>
        <dbReference type="PROSITE" id="PS50018"/>
    </source>
</evidence>
<dbReference type="Pfam" id="PF00616">
    <property type="entry name" value="RasGAP"/>
    <property type="match status" value="1"/>
</dbReference>
<dbReference type="GO" id="GO:0005096">
    <property type="term" value="F:GTPase activator activity"/>
    <property type="evidence" value="ECO:0007669"/>
    <property type="project" value="UniProtKB-KW"/>
</dbReference>
<dbReference type="SUPFAM" id="SSF49562">
    <property type="entry name" value="C2 domain (Calcium/lipid-binding domain, CaLB)"/>
    <property type="match status" value="1"/>
</dbReference>
<feature type="compositionally biased region" description="Basic residues" evidence="2">
    <location>
        <begin position="1"/>
        <end position="12"/>
    </location>
</feature>
<feature type="region of interest" description="Disordered" evidence="2">
    <location>
        <begin position="688"/>
        <end position="827"/>
    </location>
</feature>
<feature type="region of interest" description="Disordered" evidence="2">
    <location>
        <begin position="1"/>
        <end position="75"/>
    </location>
</feature>
<dbReference type="AlphaFoldDB" id="A0A550CNG9"/>
<dbReference type="SUPFAM" id="SSF48350">
    <property type="entry name" value="GTPase activation domain, GAP"/>
    <property type="match status" value="1"/>
</dbReference>
<feature type="compositionally biased region" description="Basic and acidic residues" evidence="2">
    <location>
        <begin position="59"/>
        <end position="68"/>
    </location>
</feature>
<dbReference type="PROSITE" id="PS50018">
    <property type="entry name" value="RAS_GTPASE_ACTIV_2"/>
    <property type="match status" value="1"/>
</dbReference>
<name>A0A550CNG9_9AGAR</name>
<dbReference type="Gene3D" id="2.60.40.150">
    <property type="entry name" value="C2 domain"/>
    <property type="match status" value="1"/>
</dbReference>
<dbReference type="SMART" id="SM00239">
    <property type="entry name" value="C2"/>
    <property type="match status" value="1"/>
</dbReference>
<feature type="domain" description="C2" evidence="3">
    <location>
        <begin position="178"/>
        <end position="313"/>
    </location>
</feature>
<dbReference type="InterPro" id="IPR008936">
    <property type="entry name" value="Rho_GTPase_activation_prot"/>
</dbReference>
<dbReference type="PANTHER" id="PTHR10194">
    <property type="entry name" value="RAS GTPASE-ACTIVATING PROTEINS"/>
    <property type="match status" value="1"/>
</dbReference>
<dbReference type="Gene3D" id="1.10.506.10">
    <property type="entry name" value="GTPase Activation - p120gap, domain 1"/>
    <property type="match status" value="1"/>
</dbReference>
<dbReference type="EMBL" id="VDMD01000004">
    <property type="protein sequence ID" value="TRM66317.1"/>
    <property type="molecule type" value="Genomic_DNA"/>
</dbReference>